<keyword evidence="11" id="KW-1185">Reference proteome</keyword>
<dbReference type="PANTHER" id="PTHR48022:SF38">
    <property type="entry name" value="MAJOR FACILITATOR SUPERFAMILY (MFS) PROFILE DOMAIN-CONTAINING PROTEIN-RELATED"/>
    <property type="match status" value="1"/>
</dbReference>
<dbReference type="PROSITE" id="PS00216">
    <property type="entry name" value="SUGAR_TRANSPORT_1"/>
    <property type="match status" value="2"/>
</dbReference>
<evidence type="ECO:0000313" key="11">
    <source>
        <dbReference type="Proteomes" id="UP001138500"/>
    </source>
</evidence>
<feature type="transmembrane region" description="Helical" evidence="8">
    <location>
        <begin position="120"/>
        <end position="140"/>
    </location>
</feature>
<evidence type="ECO:0000259" key="9">
    <source>
        <dbReference type="PROSITE" id="PS50850"/>
    </source>
</evidence>
<evidence type="ECO:0000313" key="10">
    <source>
        <dbReference type="EMBL" id="KAH9831312.1"/>
    </source>
</evidence>
<keyword evidence="10" id="KW-0762">Sugar transport</keyword>
<dbReference type="InterPro" id="IPR020846">
    <property type="entry name" value="MFS_dom"/>
</dbReference>
<dbReference type="InterPro" id="IPR036259">
    <property type="entry name" value="MFS_trans_sf"/>
</dbReference>
<evidence type="ECO:0000256" key="2">
    <source>
        <dbReference type="ARBA" id="ARBA00010992"/>
    </source>
</evidence>
<evidence type="ECO:0000256" key="6">
    <source>
        <dbReference type="ARBA" id="ARBA00023136"/>
    </source>
</evidence>
<dbReference type="FunFam" id="1.20.1250.20:FF:000134">
    <property type="entry name" value="MFS sugar transporter protein"/>
    <property type="match status" value="1"/>
</dbReference>
<feature type="transmembrane region" description="Helical" evidence="8">
    <location>
        <begin position="64"/>
        <end position="84"/>
    </location>
</feature>
<dbReference type="EMBL" id="RIBY02001202">
    <property type="protein sequence ID" value="KAH9831312.1"/>
    <property type="molecule type" value="Genomic_DNA"/>
</dbReference>
<evidence type="ECO:0000256" key="1">
    <source>
        <dbReference type="ARBA" id="ARBA00004141"/>
    </source>
</evidence>
<feature type="transmembrane region" description="Helical" evidence="8">
    <location>
        <begin position="317"/>
        <end position="337"/>
    </location>
</feature>
<feature type="transmembrane region" description="Helical" evidence="8">
    <location>
        <begin position="415"/>
        <end position="436"/>
    </location>
</feature>
<accession>A0A9W7SVA8</accession>
<reference evidence="10 11" key="2">
    <citation type="journal article" date="2021" name="Curr. Genet.">
        <title>Genetic response to nitrogen starvation in the aggressive Eucalyptus foliar pathogen Teratosphaeria destructans.</title>
        <authorList>
            <person name="Havenga M."/>
            <person name="Wingfield B.D."/>
            <person name="Wingfield M.J."/>
            <person name="Dreyer L.L."/>
            <person name="Roets F."/>
            <person name="Aylward J."/>
        </authorList>
    </citation>
    <scope>NUCLEOTIDE SEQUENCE [LARGE SCALE GENOMIC DNA]</scope>
    <source>
        <strain evidence="10">CMW44962</strain>
    </source>
</reference>
<comment type="caution">
    <text evidence="10">The sequence shown here is derived from an EMBL/GenBank/DDBJ whole genome shotgun (WGS) entry which is preliminary data.</text>
</comment>
<feature type="transmembrane region" description="Helical" evidence="8">
    <location>
        <begin position="152"/>
        <end position="179"/>
    </location>
</feature>
<dbReference type="PROSITE" id="PS00217">
    <property type="entry name" value="SUGAR_TRANSPORT_2"/>
    <property type="match status" value="1"/>
</dbReference>
<reference evidence="10 11" key="1">
    <citation type="journal article" date="2018" name="IMA Fungus">
        <title>IMA Genome-F 10: Nine draft genome sequences of Claviceps purpurea s.lat., including C. arundinis, C. humidiphila, and C. cf. spartinae, pseudomolecules for the pitch canker pathogen Fusarium circinatum, draft genome of Davidsoniella eucalypti, Grosmannia galeiformis, Quambalaria eucalypti, and Teratosphaeria destructans.</title>
        <authorList>
            <person name="Wingfield B.D."/>
            <person name="Liu M."/>
            <person name="Nguyen H.D."/>
            <person name="Lane F.A."/>
            <person name="Morgan S.W."/>
            <person name="De Vos L."/>
            <person name="Wilken P.M."/>
            <person name="Duong T.A."/>
            <person name="Aylward J."/>
            <person name="Coetzee M.P."/>
            <person name="Dadej K."/>
            <person name="De Beer Z.W."/>
            <person name="Findlay W."/>
            <person name="Havenga M."/>
            <person name="Kolarik M."/>
            <person name="Menzies J.G."/>
            <person name="Naidoo K."/>
            <person name="Pochopski O."/>
            <person name="Shoukouhi P."/>
            <person name="Santana Q.C."/>
            <person name="Seifert K.A."/>
            <person name="Soal N."/>
            <person name="Steenkamp E.T."/>
            <person name="Tatham C.T."/>
            <person name="van der Nest M.A."/>
            <person name="Wingfield M.J."/>
        </authorList>
    </citation>
    <scope>NUCLEOTIDE SEQUENCE [LARGE SCALE GENOMIC DNA]</scope>
    <source>
        <strain evidence="10">CMW44962</strain>
    </source>
</reference>
<dbReference type="InterPro" id="IPR050360">
    <property type="entry name" value="MFS_Sugar_Transporters"/>
</dbReference>
<gene>
    <name evidence="10" type="ORF">Tdes44962_MAKER08949</name>
</gene>
<dbReference type="Pfam" id="PF00083">
    <property type="entry name" value="Sugar_tr"/>
    <property type="match status" value="1"/>
</dbReference>
<feature type="transmembrane region" description="Helical" evidence="8">
    <location>
        <begin position="96"/>
        <end position="114"/>
    </location>
</feature>
<comment type="subcellular location">
    <subcellularLocation>
        <location evidence="1">Membrane</location>
        <topology evidence="1">Multi-pass membrane protein</topology>
    </subcellularLocation>
</comment>
<evidence type="ECO:0000256" key="5">
    <source>
        <dbReference type="ARBA" id="ARBA00022989"/>
    </source>
</evidence>
<keyword evidence="3" id="KW-0813">Transport</keyword>
<proteinExistence type="inferred from homology"/>
<protein>
    <submittedName>
        <fullName evidence="10">Major Facilitator Superfamily sugar transporter</fullName>
    </submittedName>
</protein>
<dbReference type="PANTHER" id="PTHR48022">
    <property type="entry name" value="PLASTIDIC GLUCOSE TRANSPORTER 4"/>
    <property type="match status" value="1"/>
</dbReference>
<evidence type="ECO:0000256" key="8">
    <source>
        <dbReference type="SAM" id="Phobius"/>
    </source>
</evidence>
<dbReference type="PROSITE" id="PS50850">
    <property type="entry name" value="MFS"/>
    <property type="match status" value="1"/>
</dbReference>
<keyword evidence="4 8" id="KW-0812">Transmembrane</keyword>
<feature type="transmembrane region" description="Helical" evidence="8">
    <location>
        <begin position="442"/>
        <end position="463"/>
    </location>
</feature>
<keyword evidence="5 8" id="KW-1133">Transmembrane helix</keyword>
<feature type="region of interest" description="Disordered" evidence="7">
    <location>
        <begin position="508"/>
        <end position="540"/>
    </location>
</feature>
<feature type="transmembrane region" description="Helical" evidence="8">
    <location>
        <begin position="344"/>
        <end position="368"/>
    </location>
</feature>
<evidence type="ECO:0000256" key="4">
    <source>
        <dbReference type="ARBA" id="ARBA00022692"/>
    </source>
</evidence>
<feature type="domain" description="Major facilitator superfamily (MFS) profile" evidence="9">
    <location>
        <begin position="17"/>
        <end position="467"/>
    </location>
</feature>
<dbReference type="GO" id="GO:0005351">
    <property type="term" value="F:carbohydrate:proton symporter activity"/>
    <property type="evidence" value="ECO:0007669"/>
    <property type="project" value="TreeGrafter"/>
</dbReference>
<organism evidence="10 11">
    <name type="scientific">Teratosphaeria destructans</name>
    <dbReference type="NCBI Taxonomy" id="418781"/>
    <lineage>
        <taxon>Eukaryota</taxon>
        <taxon>Fungi</taxon>
        <taxon>Dikarya</taxon>
        <taxon>Ascomycota</taxon>
        <taxon>Pezizomycotina</taxon>
        <taxon>Dothideomycetes</taxon>
        <taxon>Dothideomycetidae</taxon>
        <taxon>Mycosphaerellales</taxon>
        <taxon>Teratosphaeriaceae</taxon>
        <taxon>Teratosphaeria</taxon>
    </lineage>
</organism>
<dbReference type="Proteomes" id="UP001138500">
    <property type="component" value="Unassembled WGS sequence"/>
</dbReference>
<dbReference type="InterPro" id="IPR003663">
    <property type="entry name" value="Sugar/inositol_transpt"/>
</dbReference>
<keyword evidence="6 8" id="KW-0472">Membrane</keyword>
<feature type="transmembrane region" description="Helical" evidence="8">
    <location>
        <begin position="191"/>
        <end position="210"/>
    </location>
</feature>
<sequence>MALLASKHVPNAYNLLVVIFVALGTLSTAYGLAIIGSTVGQPNFYTYFDLATSDEPGYAHTTNIIGALNGVNSAGCIIGALYSAWSADFLGRKHTMQIGCTILILGGALCSGSNSIGMFIGGRLVAGVGSGILAVCVPMYQGEVATAETRGAMMCVTGIMYAFGYTWAGWMGFACYFFPADSPHASFAWRFPLACQCIPPLVVLAGSKFIPYSPRWLLSKDRREEAYDIVKKLHATPNDPEHIGAKQEFYLIEKQFQLDKQYPHRFLEIFRTKANRRRTLVACVLMWGDQFLGIYVMTNYGVLIYAGLGLAGFKPLLLNACWTTFTIVGNTWTFFFVDKWGRRTFLLIGSIGVTVSLIFLCALSATYLGTTNQAGLSGAVFFVWFYILWWCFFIDATQYVYVSEIWPNALRSQGTALGIAMFFLASEITLVAAPVALNDIGWKFYLVLICPSLCYIVAQFFLFPETKSRTLEEIGALFGDEHIASHWYGISEEERNEIARNALKSVQTGHLPEEPHLQSPVDDIEEKGTSEMVEDAAKQV</sequence>
<evidence type="ECO:0000256" key="7">
    <source>
        <dbReference type="SAM" id="MobiDB-lite"/>
    </source>
</evidence>
<name>A0A9W7SVA8_9PEZI</name>
<comment type="similarity">
    <text evidence="2">Belongs to the major facilitator superfamily. Sugar transporter (TC 2.A.1.1) family.</text>
</comment>
<dbReference type="Gene3D" id="1.20.1250.20">
    <property type="entry name" value="MFS general substrate transporter like domains"/>
    <property type="match status" value="1"/>
</dbReference>
<feature type="transmembrane region" description="Helical" evidence="8">
    <location>
        <begin position="279"/>
        <end position="297"/>
    </location>
</feature>
<dbReference type="PRINTS" id="PR00171">
    <property type="entry name" value="SUGRTRNSPORT"/>
</dbReference>
<dbReference type="InterPro" id="IPR005828">
    <property type="entry name" value="MFS_sugar_transport-like"/>
</dbReference>
<dbReference type="SUPFAM" id="SSF103473">
    <property type="entry name" value="MFS general substrate transporter"/>
    <property type="match status" value="1"/>
</dbReference>
<dbReference type="OrthoDB" id="6612291at2759"/>
<evidence type="ECO:0000256" key="3">
    <source>
        <dbReference type="ARBA" id="ARBA00022448"/>
    </source>
</evidence>
<feature type="transmembrane region" description="Helical" evidence="8">
    <location>
        <begin position="12"/>
        <end position="35"/>
    </location>
</feature>
<dbReference type="GO" id="GO:0016020">
    <property type="term" value="C:membrane"/>
    <property type="evidence" value="ECO:0007669"/>
    <property type="project" value="UniProtKB-SubCell"/>
</dbReference>
<dbReference type="AlphaFoldDB" id="A0A9W7SVA8"/>
<feature type="transmembrane region" description="Helical" evidence="8">
    <location>
        <begin position="374"/>
        <end position="394"/>
    </location>
</feature>
<dbReference type="InterPro" id="IPR005829">
    <property type="entry name" value="Sugar_transporter_CS"/>
</dbReference>